<dbReference type="Proteomes" id="UP000034778">
    <property type="component" value="Unassembled WGS sequence"/>
</dbReference>
<protein>
    <recommendedName>
        <fullName evidence="4">Glycosyltransferase RgtA/B/C/D-like domain-containing protein</fullName>
    </recommendedName>
</protein>
<feature type="transmembrane region" description="Helical" evidence="1">
    <location>
        <begin position="146"/>
        <end position="166"/>
    </location>
</feature>
<dbReference type="STRING" id="1618566.UR35_C0001G0036"/>
<feature type="transmembrane region" description="Helical" evidence="1">
    <location>
        <begin position="215"/>
        <end position="233"/>
    </location>
</feature>
<sequence length="604" mass="69307">MGSIFVFALLTFLSYILIVLNIPYLIIPITIALLAVGFKPLAKTIKNIKIVWNLQTFIVLLVFSIGIIGQLAVISPSGTYKNGDLLFWSAHGHDGTWHIALMEEMKKTWPLQNPIFAGEKLTNYHFFSDILPAIVGKYTKITNENLYFRIFPLIYSLFLGASVYFLTKKLTNNFQASIWATIFTYFAGSFGYLIGKGESVFWATQIQSSSGNPPQIISNFLFLSAIYFVITFLQNNDKSKQKLFFFISFILLGTISAFKIYAGVIILLTLAIIGTWNLIFKKDAKLFFLSFLSGIMALALYLPNSSNTGSFLIYEPWWYIRTMIVEPSRLNLLDWELRRQTYIYEHNLKRVIWLEGMGFLIFFFGNLGMRFLGLWEFVKTNAIFKISIIFSLIFPLLFLQKGVASNTAQFLQYFILLFGILAGIGTAKLTSRFKILVPVIFLLMIPTQINLLKEFYIEDGYYTRSAFAKISASEIEALNFIKNNTDINAVILTPPYNQYLDLKKITPDIWDWFDTSYVSAFSSRRTYFDDYEQVDIMGYDYKPRLEIKRVIFDNLDAVKISTALKSTNANILYYPKAVAPKVNPELLGLSKFFENSEVIIWKVN</sequence>
<feature type="transmembrane region" description="Helical" evidence="1">
    <location>
        <begin position="245"/>
        <end position="274"/>
    </location>
</feature>
<keyword evidence="1" id="KW-0812">Transmembrane</keyword>
<feature type="transmembrane region" description="Helical" evidence="1">
    <location>
        <begin position="381"/>
        <end position="399"/>
    </location>
</feature>
<feature type="transmembrane region" description="Helical" evidence="1">
    <location>
        <begin position="435"/>
        <end position="452"/>
    </location>
</feature>
<dbReference type="EMBL" id="LBOW01000001">
    <property type="protein sequence ID" value="KKP45439.1"/>
    <property type="molecule type" value="Genomic_DNA"/>
</dbReference>
<feature type="transmembrane region" description="Helical" evidence="1">
    <location>
        <begin position="50"/>
        <end position="74"/>
    </location>
</feature>
<feature type="transmembrane region" description="Helical" evidence="1">
    <location>
        <begin position="351"/>
        <end position="369"/>
    </location>
</feature>
<evidence type="ECO:0000313" key="2">
    <source>
        <dbReference type="EMBL" id="KKP45439.1"/>
    </source>
</evidence>
<name>A0A0F9ZMN7_9BACT</name>
<keyword evidence="1" id="KW-0472">Membrane</keyword>
<proteinExistence type="predicted"/>
<feature type="transmembrane region" description="Helical" evidence="1">
    <location>
        <begin position="411"/>
        <end position="429"/>
    </location>
</feature>
<evidence type="ECO:0008006" key="4">
    <source>
        <dbReference type="Google" id="ProtNLM"/>
    </source>
</evidence>
<evidence type="ECO:0000256" key="1">
    <source>
        <dbReference type="SAM" id="Phobius"/>
    </source>
</evidence>
<feature type="transmembrane region" description="Helical" evidence="1">
    <location>
        <begin position="286"/>
        <end position="303"/>
    </location>
</feature>
<reference evidence="2 3" key="1">
    <citation type="journal article" date="2015" name="Nature">
        <title>rRNA introns, odd ribosomes, and small enigmatic genomes across a large radiation of phyla.</title>
        <authorList>
            <person name="Brown C.T."/>
            <person name="Hug L.A."/>
            <person name="Thomas B.C."/>
            <person name="Sharon I."/>
            <person name="Castelle C.J."/>
            <person name="Singh A."/>
            <person name="Wilkins M.J."/>
            <person name="Williams K.H."/>
            <person name="Banfield J.F."/>
        </authorList>
    </citation>
    <scope>NUCLEOTIDE SEQUENCE [LARGE SCALE GENOMIC DNA]</scope>
</reference>
<keyword evidence="1" id="KW-1133">Transmembrane helix</keyword>
<organism evidence="2 3">
    <name type="scientific">Candidatus Woesebacteria bacterium GW2011_GWB1_33_22</name>
    <dbReference type="NCBI Taxonomy" id="1618566"/>
    <lineage>
        <taxon>Bacteria</taxon>
        <taxon>Candidatus Woeseibacteriota</taxon>
    </lineage>
</organism>
<feature type="transmembrane region" description="Helical" evidence="1">
    <location>
        <begin position="178"/>
        <end position="195"/>
    </location>
</feature>
<dbReference type="AlphaFoldDB" id="A0A0F9ZMN7"/>
<accession>A0A0F9ZMN7</accession>
<evidence type="ECO:0000313" key="3">
    <source>
        <dbReference type="Proteomes" id="UP000034778"/>
    </source>
</evidence>
<comment type="caution">
    <text evidence="2">The sequence shown here is derived from an EMBL/GenBank/DDBJ whole genome shotgun (WGS) entry which is preliminary data.</text>
</comment>
<gene>
    <name evidence="2" type="ORF">UR35_C0001G0036</name>
</gene>
<feature type="transmembrane region" description="Helical" evidence="1">
    <location>
        <begin position="12"/>
        <end position="38"/>
    </location>
</feature>